<keyword evidence="4" id="KW-1185">Reference proteome</keyword>
<keyword evidence="2" id="KW-1133">Transmembrane helix</keyword>
<feature type="compositionally biased region" description="Basic and acidic residues" evidence="1">
    <location>
        <begin position="14"/>
        <end position="24"/>
    </location>
</feature>
<protein>
    <recommendedName>
        <fullName evidence="5">ATPase</fullName>
    </recommendedName>
</protein>
<dbReference type="RefSeq" id="WP_341567899.1">
    <property type="nucleotide sequence ID" value="NZ_JBAKAR010000014.1"/>
</dbReference>
<evidence type="ECO:0000313" key="4">
    <source>
        <dbReference type="Proteomes" id="UP001379949"/>
    </source>
</evidence>
<gene>
    <name evidence="3" type="ORF">V6242_14810</name>
</gene>
<name>A0ABU9G7F1_9GAMM</name>
<comment type="caution">
    <text evidence="3">The sequence shown here is derived from an EMBL/GenBank/DDBJ whole genome shotgun (WGS) entry which is preliminary data.</text>
</comment>
<dbReference type="EMBL" id="JBAKAR010000014">
    <property type="protein sequence ID" value="MEL0614424.1"/>
    <property type="molecule type" value="Genomic_DNA"/>
</dbReference>
<feature type="region of interest" description="Disordered" evidence="1">
    <location>
        <begin position="1"/>
        <end position="46"/>
    </location>
</feature>
<evidence type="ECO:0000256" key="1">
    <source>
        <dbReference type="SAM" id="MobiDB-lite"/>
    </source>
</evidence>
<reference evidence="3 4" key="1">
    <citation type="submission" date="2024-02" db="EMBL/GenBank/DDBJ databases">
        <title>Bacteria isolated from the canopy kelp, Nereocystis luetkeana.</title>
        <authorList>
            <person name="Pfister C.A."/>
            <person name="Younker I.T."/>
            <person name="Light S.H."/>
        </authorList>
    </citation>
    <scope>NUCLEOTIDE SEQUENCE [LARGE SCALE GENOMIC DNA]</scope>
    <source>
        <strain evidence="3 4">TI.4.07</strain>
    </source>
</reference>
<dbReference type="Proteomes" id="UP001379949">
    <property type="component" value="Unassembled WGS sequence"/>
</dbReference>
<keyword evidence="2" id="KW-0472">Membrane</keyword>
<evidence type="ECO:0000256" key="2">
    <source>
        <dbReference type="SAM" id="Phobius"/>
    </source>
</evidence>
<proteinExistence type="predicted"/>
<accession>A0ABU9G7F1</accession>
<sequence>MPRDENVDIPSLKLDQDEVSDRRATSSTPKRRLNPPPARAVSASAGATSYKKPNLAGVYILLILILAAAAGAGYWLWQQNMQLRNELSNAKGQIENLDHQFLAADVSANKQGETVEQTLKNHDSEIRKLWAVAYDTNRKTLSAHTDAIEAMQKKLSIMNDAVSTQTQRVAIQSDAFNELEANYNKLIRSVSDLDKAVKPITKDWPSVSTKLTGLEKEVASQKGKDEAQALSLDQASQDIDSLEKKLTALANKPNGASNEELADMKRTLSNQQDAINAIDAFRSQMNTQVLRLNKQINQLLLQQQLSSEAN</sequence>
<feature type="transmembrane region" description="Helical" evidence="2">
    <location>
        <begin position="56"/>
        <end position="77"/>
    </location>
</feature>
<evidence type="ECO:0008006" key="5">
    <source>
        <dbReference type="Google" id="ProtNLM"/>
    </source>
</evidence>
<organism evidence="3 4">
    <name type="scientific">Marinomonas arenicola</name>
    <dbReference type="NCBI Taxonomy" id="569601"/>
    <lineage>
        <taxon>Bacteria</taxon>
        <taxon>Pseudomonadati</taxon>
        <taxon>Pseudomonadota</taxon>
        <taxon>Gammaproteobacteria</taxon>
        <taxon>Oceanospirillales</taxon>
        <taxon>Oceanospirillaceae</taxon>
        <taxon>Marinomonas</taxon>
    </lineage>
</organism>
<keyword evidence="2" id="KW-0812">Transmembrane</keyword>
<evidence type="ECO:0000313" key="3">
    <source>
        <dbReference type="EMBL" id="MEL0614424.1"/>
    </source>
</evidence>